<name>A0A268ES28_9BACL</name>
<evidence type="ECO:0000256" key="5">
    <source>
        <dbReference type="ARBA" id="ARBA00049117"/>
    </source>
</evidence>
<reference evidence="8 9" key="1">
    <citation type="submission" date="2017-07" db="EMBL/GenBank/DDBJ databases">
        <title>Isolation and whole genome analysis of endospore-forming bacteria from heroin.</title>
        <authorList>
            <person name="Kalinowski J."/>
            <person name="Ahrens B."/>
            <person name="Al-Dilaimi A."/>
            <person name="Winkler A."/>
            <person name="Wibberg D."/>
            <person name="Schleenbecker U."/>
            <person name="Ruckert C."/>
            <person name="Wolfel R."/>
            <person name="Grass G."/>
        </authorList>
    </citation>
    <scope>NUCLEOTIDE SEQUENCE [LARGE SCALE GENOMIC DNA]</scope>
    <source>
        <strain evidence="8 9">7537-G1</strain>
    </source>
</reference>
<evidence type="ECO:0000256" key="3">
    <source>
        <dbReference type="ARBA" id="ARBA00023186"/>
    </source>
</evidence>
<dbReference type="PANTHER" id="PTHR13748">
    <property type="entry name" value="COBW-RELATED"/>
    <property type="match status" value="1"/>
</dbReference>
<evidence type="ECO:0000256" key="6">
    <source>
        <dbReference type="SAM" id="MobiDB-lite"/>
    </source>
</evidence>
<comment type="caution">
    <text evidence="8">The sequence shown here is derived from an EMBL/GenBank/DDBJ whole genome shotgun (WGS) entry which is preliminary data.</text>
</comment>
<dbReference type="CDD" id="cd03112">
    <property type="entry name" value="CobW-like"/>
    <property type="match status" value="1"/>
</dbReference>
<evidence type="ECO:0000256" key="4">
    <source>
        <dbReference type="ARBA" id="ARBA00034320"/>
    </source>
</evidence>
<dbReference type="InterPro" id="IPR027417">
    <property type="entry name" value="P-loop_NTPase"/>
</dbReference>
<dbReference type="EMBL" id="NPBY01000043">
    <property type="protein sequence ID" value="PAD75894.1"/>
    <property type="molecule type" value="Genomic_DNA"/>
</dbReference>
<gene>
    <name evidence="8" type="ORF">CHH67_13170</name>
</gene>
<dbReference type="GO" id="GO:0016787">
    <property type="term" value="F:hydrolase activity"/>
    <property type="evidence" value="ECO:0007669"/>
    <property type="project" value="UniProtKB-KW"/>
</dbReference>
<feature type="domain" description="CobW C-terminal" evidence="7">
    <location>
        <begin position="295"/>
        <end position="382"/>
    </location>
</feature>
<keyword evidence="3" id="KW-0143">Chaperone</keyword>
<dbReference type="GO" id="GO:0000166">
    <property type="term" value="F:nucleotide binding"/>
    <property type="evidence" value="ECO:0007669"/>
    <property type="project" value="UniProtKB-KW"/>
</dbReference>
<evidence type="ECO:0000313" key="9">
    <source>
        <dbReference type="Proteomes" id="UP000215596"/>
    </source>
</evidence>
<dbReference type="Pfam" id="PF02492">
    <property type="entry name" value="cobW"/>
    <property type="match status" value="1"/>
</dbReference>
<evidence type="ECO:0000256" key="1">
    <source>
        <dbReference type="ARBA" id="ARBA00022741"/>
    </source>
</evidence>
<evidence type="ECO:0000313" key="8">
    <source>
        <dbReference type="EMBL" id="PAD75894.1"/>
    </source>
</evidence>
<dbReference type="Pfam" id="PF07683">
    <property type="entry name" value="CobW_C"/>
    <property type="match status" value="1"/>
</dbReference>
<dbReference type="Gene3D" id="3.30.1220.10">
    <property type="entry name" value="CobW-like, C-terminal domain"/>
    <property type="match status" value="1"/>
</dbReference>
<comment type="catalytic activity">
    <reaction evidence="5">
        <text>GTP + H2O = GDP + phosphate + H(+)</text>
        <dbReference type="Rhea" id="RHEA:19669"/>
        <dbReference type="ChEBI" id="CHEBI:15377"/>
        <dbReference type="ChEBI" id="CHEBI:15378"/>
        <dbReference type="ChEBI" id="CHEBI:37565"/>
        <dbReference type="ChEBI" id="CHEBI:43474"/>
        <dbReference type="ChEBI" id="CHEBI:58189"/>
    </reaction>
    <physiologicalReaction direction="left-to-right" evidence="5">
        <dbReference type="Rhea" id="RHEA:19670"/>
    </physiologicalReaction>
</comment>
<dbReference type="RefSeq" id="WP_095265656.1">
    <property type="nucleotide sequence ID" value="NZ_NPBY01000043.1"/>
</dbReference>
<protein>
    <submittedName>
        <fullName evidence="8">Cobalamin biosynthesis protein CobW</fullName>
    </submittedName>
</protein>
<evidence type="ECO:0000259" key="7">
    <source>
        <dbReference type="SMART" id="SM00833"/>
    </source>
</evidence>
<proteinExistence type="inferred from homology"/>
<keyword evidence="1" id="KW-0547">Nucleotide-binding</keyword>
<dbReference type="SUPFAM" id="SSF52540">
    <property type="entry name" value="P-loop containing nucleoside triphosphate hydrolases"/>
    <property type="match status" value="1"/>
</dbReference>
<organism evidence="8 9">
    <name type="scientific">Paenibacillus campinasensis</name>
    <dbReference type="NCBI Taxonomy" id="66347"/>
    <lineage>
        <taxon>Bacteria</taxon>
        <taxon>Bacillati</taxon>
        <taxon>Bacillota</taxon>
        <taxon>Bacilli</taxon>
        <taxon>Bacillales</taxon>
        <taxon>Paenibacillaceae</taxon>
        <taxon>Paenibacillus</taxon>
    </lineage>
</organism>
<dbReference type="AlphaFoldDB" id="A0A268ES28"/>
<sequence>MDHRVTPIYILSGFLGSGKTTLLTRFISHWKQQGLKPAIVMNEIGEVNIDGYIAGQDVPTAEMLSGCICCSIRSDLSSELALLIQREQPDVIAIEATGVANPVEILDAIAEASLYMKVDLKQLITVVDAGHLLELHREQKGKTYRLMQEQIRAATLLILNKIDRIQDHEQAEIRQLLTRWNPYAPIVPASHCEMDVEALLVGRTADVVDATGQGSGSGVAQSSVLSAGSPAAASHSAARSRTATAAGSQWNSDADHHGQGGHDPHNDHQQDHEHHHHDHDSHDHKHHHHDSHDHVMSYTYYFSRPVNSEAFERFISELPRDVYRAKGILTFSDTNSRFLFQYAYRETDFTKITPQGELPDVVVFIGEHFHKSGLEQQLQALENEGHG</sequence>
<comment type="similarity">
    <text evidence="4">Belongs to the SIMIBI class G3E GTPase family. ZNG1 subfamily.</text>
</comment>
<dbReference type="SUPFAM" id="SSF90002">
    <property type="entry name" value="Hypothetical protein YjiA, C-terminal domain"/>
    <property type="match status" value="1"/>
</dbReference>
<dbReference type="GO" id="GO:0005737">
    <property type="term" value="C:cytoplasm"/>
    <property type="evidence" value="ECO:0007669"/>
    <property type="project" value="TreeGrafter"/>
</dbReference>
<dbReference type="SMART" id="SM00833">
    <property type="entry name" value="CobW_C"/>
    <property type="match status" value="1"/>
</dbReference>
<dbReference type="OrthoDB" id="9808822at2"/>
<dbReference type="InterPro" id="IPR051316">
    <property type="entry name" value="Zinc-reg_GTPase_activator"/>
</dbReference>
<dbReference type="InterPro" id="IPR003495">
    <property type="entry name" value="CobW/HypB/UreG_nucleotide-bd"/>
</dbReference>
<dbReference type="Gene3D" id="3.40.50.300">
    <property type="entry name" value="P-loop containing nucleotide triphosphate hydrolases"/>
    <property type="match status" value="1"/>
</dbReference>
<dbReference type="InterPro" id="IPR011629">
    <property type="entry name" value="CobW-like_C"/>
</dbReference>
<feature type="region of interest" description="Disordered" evidence="6">
    <location>
        <begin position="230"/>
        <end position="292"/>
    </location>
</feature>
<dbReference type="Proteomes" id="UP000215596">
    <property type="component" value="Unassembled WGS sequence"/>
</dbReference>
<feature type="compositionally biased region" description="Basic and acidic residues" evidence="6">
    <location>
        <begin position="253"/>
        <end position="283"/>
    </location>
</feature>
<accession>A0A268ES28</accession>
<evidence type="ECO:0000256" key="2">
    <source>
        <dbReference type="ARBA" id="ARBA00022801"/>
    </source>
</evidence>
<dbReference type="PANTHER" id="PTHR13748:SF62">
    <property type="entry name" value="COBW DOMAIN-CONTAINING PROTEIN"/>
    <property type="match status" value="1"/>
</dbReference>
<keyword evidence="2" id="KW-0378">Hydrolase</keyword>
<feature type="compositionally biased region" description="Low complexity" evidence="6">
    <location>
        <begin position="230"/>
        <end position="248"/>
    </location>
</feature>
<dbReference type="InterPro" id="IPR036627">
    <property type="entry name" value="CobW-likC_sf"/>
</dbReference>